<protein>
    <recommendedName>
        <fullName evidence="5">HNH endonuclease</fullName>
    </recommendedName>
</protein>
<feature type="domain" description="HNH nuclease" evidence="1">
    <location>
        <begin position="41"/>
        <end position="91"/>
    </location>
</feature>
<feature type="domain" description="ABC-three component systems C-terminal" evidence="2">
    <location>
        <begin position="114"/>
        <end position="253"/>
    </location>
</feature>
<evidence type="ECO:0000313" key="3">
    <source>
        <dbReference type="EMBL" id="MBP1891368.1"/>
    </source>
</evidence>
<evidence type="ECO:0008006" key="5">
    <source>
        <dbReference type="Google" id="ProtNLM"/>
    </source>
</evidence>
<comment type="caution">
    <text evidence="3">The sequence shown here is derived from an EMBL/GenBank/DDBJ whole genome shotgun (WGS) entry which is preliminary data.</text>
</comment>
<name>A0ABS4F540_9BACL</name>
<dbReference type="InterPro" id="IPR046921">
    <property type="entry name" value="ABC-3C_CTD11"/>
</dbReference>
<dbReference type="Proteomes" id="UP000706926">
    <property type="component" value="Unassembled WGS sequence"/>
</dbReference>
<reference evidence="3 4" key="1">
    <citation type="submission" date="2021-03" db="EMBL/GenBank/DDBJ databases">
        <title>Genomic Encyclopedia of Type Strains, Phase IV (KMG-IV): sequencing the most valuable type-strain genomes for metagenomic binning, comparative biology and taxonomic classification.</title>
        <authorList>
            <person name="Goeker M."/>
        </authorList>
    </citation>
    <scope>NUCLEOTIDE SEQUENCE [LARGE SCALE GENOMIC DNA]</scope>
    <source>
        <strain evidence="3 4">DSM 15596</strain>
    </source>
</reference>
<proteinExistence type="predicted"/>
<evidence type="ECO:0000313" key="4">
    <source>
        <dbReference type="Proteomes" id="UP000706926"/>
    </source>
</evidence>
<evidence type="ECO:0000259" key="2">
    <source>
        <dbReference type="Pfam" id="PF20277"/>
    </source>
</evidence>
<accession>A0ABS4F540</accession>
<dbReference type="Pfam" id="PF20277">
    <property type="entry name" value="CTD11"/>
    <property type="match status" value="1"/>
</dbReference>
<dbReference type="EMBL" id="JAGGKI010000001">
    <property type="protein sequence ID" value="MBP1891368.1"/>
    <property type="molecule type" value="Genomic_DNA"/>
</dbReference>
<dbReference type="Pfam" id="PF13391">
    <property type="entry name" value="HNH_2"/>
    <property type="match status" value="1"/>
</dbReference>
<evidence type="ECO:0000259" key="1">
    <source>
        <dbReference type="Pfam" id="PF13391"/>
    </source>
</evidence>
<dbReference type="GeneID" id="95402491"/>
<gene>
    <name evidence="3" type="ORF">J2Z18_000437</name>
</gene>
<sequence>MQDNRKPLTENENLILFSEVEGICPLCAKSLIYSKGGRQYKIFEGAHIYPLNPSTHEISLLKDEEKLSEDVNDINNYIALCRDCHRKFDNPRTVAEYRKLLSIKKQFIARNENRKQYSNYQIEYEIKAILTTLASDIDWILEPETLNLDAIKVDEKANGTLSRLTKRKIKSDVAEYYLFIKEQFTELDKTNGDTFETIATQVKAFYMVLKKAGHTQEDIYQNLSEWLSKKTENSSLEACKIVISFFVQNCEVFS</sequence>
<keyword evidence="4" id="KW-1185">Reference proteome</keyword>
<dbReference type="RefSeq" id="WP_210094109.1">
    <property type="nucleotide sequence ID" value="NZ_CP139098.1"/>
</dbReference>
<dbReference type="InterPro" id="IPR003615">
    <property type="entry name" value="HNH_nuc"/>
</dbReference>
<organism evidence="3 4">
    <name type="scientific">Paenibacillus lactis</name>
    <dbReference type="NCBI Taxonomy" id="228574"/>
    <lineage>
        <taxon>Bacteria</taxon>
        <taxon>Bacillati</taxon>
        <taxon>Bacillota</taxon>
        <taxon>Bacilli</taxon>
        <taxon>Bacillales</taxon>
        <taxon>Paenibacillaceae</taxon>
        <taxon>Paenibacillus</taxon>
    </lineage>
</organism>